<keyword evidence="2" id="KW-1133">Transmembrane helix</keyword>
<keyword evidence="4" id="KW-1185">Reference proteome</keyword>
<reference evidence="3" key="2">
    <citation type="journal article" date="2023" name="IMA Fungus">
        <title>Comparative genomic study of the Penicillium genus elucidates a diverse pangenome and 15 lateral gene transfer events.</title>
        <authorList>
            <person name="Petersen C."/>
            <person name="Sorensen T."/>
            <person name="Nielsen M.R."/>
            <person name="Sondergaard T.E."/>
            <person name="Sorensen J.L."/>
            <person name="Fitzpatrick D.A."/>
            <person name="Frisvad J.C."/>
            <person name="Nielsen K.L."/>
        </authorList>
    </citation>
    <scope>NUCLEOTIDE SEQUENCE</scope>
    <source>
        <strain evidence="3">IBT 22155</strain>
    </source>
</reference>
<gene>
    <name evidence="3" type="ORF">N7515_001185</name>
</gene>
<feature type="region of interest" description="Disordered" evidence="1">
    <location>
        <begin position="1"/>
        <end position="37"/>
    </location>
</feature>
<keyword evidence="2" id="KW-0812">Transmembrane</keyword>
<dbReference type="RefSeq" id="XP_056527095.1">
    <property type="nucleotide sequence ID" value="XM_056661929.1"/>
</dbReference>
<sequence length="321" mass="35176">MAARAIRSRNDGQHAIPCHGSIGHRRPRKGNEPLEHENDTLYTKMLREEAQMDWRFNLCANAANWVLLAGYVIIPGTFTSLKRSSEVQDVLQKNGAGRVVLKKIQNPPLLVIAFVLLITGSAILGWLWVKFKNNYPWLINKIFLPAFLNAAAGLLTTAVNVSASQAGTCSVMALTTIIVTAMTFVLFGGLLVFYKFVKLKRVLDDDQLEGQAQSVLRQWGHSDLRSALAQAQAALDDHRFVALKATATEALALSELLDGSMPSTGVETDARGPEVTAMANRQARSKANRLCDYLIELCLAHVNDSSPDRKKVLKGKSGSHT</sequence>
<name>A0A9W9LC54_9EURO</name>
<keyword evidence="2" id="KW-0472">Membrane</keyword>
<evidence type="ECO:0000256" key="1">
    <source>
        <dbReference type="SAM" id="MobiDB-lite"/>
    </source>
</evidence>
<dbReference type="EMBL" id="JAPQKL010000001">
    <property type="protein sequence ID" value="KAJ5146621.1"/>
    <property type="molecule type" value="Genomic_DNA"/>
</dbReference>
<dbReference type="Proteomes" id="UP001149079">
    <property type="component" value="Unassembled WGS sequence"/>
</dbReference>
<evidence type="ECO:0000313" key="3">
    <source>
        <dbReference type="EMBL" id="KAJ5146621.1"/>
    </source>
</evidence>
<evidence type="ECO:0000313" key="4">
    <source>
        <dbReference type="Proteomes" id="UP001149079"/>
    </source>
</evidence>
<accession>A0A9W9LC54</accession>
<feature type="transmembrane region" description="Helical" evidence="2">
    <location>
        <begin position="54"/>
        <end position="74"/>
    </location>
</feature>
<proteinExistence type="predicted"/>
<reference evidence="3" key="1">
    <citation type="submission" date="2022-11" db="EMBL/GenBank/DDBJ databases">
        <authorList>
            <person name="Petersen C."/>
        </authorList>
    </citation>
    <scope>NUCLEOTIDE SEQUENCE</scope>
    <source>
        <strain evidence="3">IBT 22155</strain>
    </source>
</reference>
<comment type="caution">
    <text evidence="3">The sequence shown here is derived from an EMBL/GenBank/DDBJ whole genome shotgun (WGS) entry which is preliminary data.</text>
</comment>
<dbReference type="OrthoDB" id="3254104at2759"/>
<protein>
    <submittedName>
        <fullName evidence="3">Uncharacterized protein</fullName>
    </submittedName>
</protein>
<feature type="transmembrane region" description="Helical" evidence="2">
    <location>
        <begin position="141"/>
        <end position="159"/>
    </location>
</feature>
<organism evidence="3 4">
    <name type="scientific">Penicillium bovifimosum</name>
    <dbReference type="NCBI Taxonomy" id="126998"/>
    <lineage>
        <taxon>Eukaryota</taxon>
        <taxon>Fungi</taxon>
        <taxon>Dikarya</taxon>
        <taxon>Ascomycota</taxon>
        <taxon>Pezizomycotina</taxon>
        <taxon>Eurotiomycetes</taxon>
        <taxon>Eurotiomycetidae</taxon>
        <taxon>Eurotiales</taxon>
        <taxon>Aspergillaceae</taxon>
        <taxon>Penicillium</taxon>
    </lineage>
</organism>
<dbReference type="GeneID" id="81401099"/>
<evidence type="ECO:0000256" key="2">
    <source>
        <dbReference type="SAM" id="Phobius"/>
    </source>
</evidence>
<feature type="transmembrane region" description="Helical" evidence="2">
    <location>
        <begin position="109"/>
        <end position="129"/>
    </location>
</feature>
<feature type="transmembrane region" description="Helical" evidence="2">
    <location>
        <begin position="171"/>
        <end position="194"/>
    </location>
</feature>
<dbReference type="AlphaFoldDB" id="A0A9W9LC54"/>